<evidence type="ECO:0000256" key="2">
    <source>
        <dbReference type="ARBA" id="ARBA00023774"/>
    </source>
</evidence>
<name>A0AAN8UYG1_9MAGN</name>
<proteinExistence type="inferred from homology"/>
<comment type="caution">
    <text evidence="5">The sequence shown here is derived from an EMBL/GenBank/DDBJ whole genome shotgun (WGS) entry which is preliminary data.</text>
</comment>
<sequence length="242" mass="27656">MGVCHGSFPQLTNTIEWKNGSVNSCGRSFVIHIFELVDVKGNGHIEFGEFVRSLSIFHPKTPEAVKIKYAFRLYDPRQTGFIEGEEVGALTCTIFSFSMICHFLGNGPVLSFNFVPYTHNSNFFRWNAIVIELVKSYNELTFSSWLLEKTRGLQFVGIERIKLKEMVLACLNESELHLPEDIVESIVDKTFHETDAKGEGKIDKAEWKEYVQKNPSLLRNTTLPYLMQVHPQFNNQVGFAQP</sequence>
<feature type="domain" description="EF-hand" evidence="4">
    <location>
        <begin position="25"/>
        <end position="60"/>
    </location>
</feature>
<dbReference type="InterPro" id="IPR002048">
    <property type="entry name" value="EF_hand_dom"/>
</dbReference>
<evidence type="ECO:0000313" key="6">
    <source>
        <dbReference type="Proteomes" id="UP001370490"/>
    </source>
</evidence>
<dbReference type="EMBL" id="JBAMMX010000021">
    <property type="protein sequence ID" value="KAK6919976.1"/>
    <property type="molecule type" value="Genomic_DNA"/>
</dbReference>
<gene>
    <name evidence="5" type="ORF">RJ641_015880</name>
</gene>
<keyword evidence="3" id="KW-0472">Membrane</keyword>
<keyword evidence="1 3" id="KW-0677">Repeat</keyword>
<evidence type="ECO:0000313" key="5">
    <source>
        <dbReference type="EMBL" id="KAK6919976.1"/>
    </source>
</evidence>
<dbReference type="AlphaFoldDB" id="A0AAN8UYG1"/>
<comment type="similarity">
    <text evidence="2 3">Belongs to the calcineurin regulatory subunit family.</text>
</comment>
<reference evidence="5 6" key="1">
    <citation type="submission" date="2023-12" db="EMBL/GenBank/DDBJ databases">
        <title>A high-quality genome assembly for Dillenia turbinata (Dilleniales).</title>
        <authorList>
            <person name="Chanderbali A."/>
        </authorList>
    </citation>
    <scope>NUCLEOTIDE SEQUENCE [LARGE SCALE GENOMIC DNA]</scope>
    <source>
        <strain evidence="5">LSX21</strain>
        <tissue evidence="5">Leaf</tissue>
    </source>
</reference>
<keyword evidence="6" id="KW-1185">Reference proteome</keyword>
<dbReference type="InterPro" id="IPR011992">
    <property type="entry name" value="EF-hand-dom_pair"/>
</dbReference>
<protein>
    <recommendedName>
        <fullName evidence="3">Calcineurin B-like protein</fullName>
    </recommendedName>
</protein>
<feature type="domain" description="EF-hand" evidence="4">
    <location>
        <begin position="182"/>
        <end position="217"/>
    </location>
</feature>
<dbReference type="GO" id="GO:0019900">
    <property type="term" value="F:kinase binding"/>
    <property type="evidence" value="ECO:0007669"/>
    <property type="project" value="UniProtKB-UniRule"/>
</dbReference>
<dbReference type="PANTHER" id="PTHR23056:SF105">
    <property type="entry name" value="CALCINEURIN B-LIKE PROTEIN"/>
    <property type="match status" value="1"/>
</dbReference>
<dbReference type="Pfam" id="PF13202">
    <property type="entry name" value="EF-hand_5"/>
    <property type="match status" value="2"/>
</dbReference>
<dbReference type="PANTHER" id="PTHR23056">
    <property type="entry name" value="CALCINEURIN B"/>
    <property type="match status" value="1"/>
</dbReference>
<accession>A0AAN8UYG1</accession>
<comment type="subcellular location">
    <subcellularLocation>
        <location evidence="3">Membrane</location>
    </subcellularLocation>
</comment>
<dbReference type="GO" id="GO:0005509">
    <property type="term" value="F:calcium ion binding"/>
    <property type="evidence" value="ECO:0007669"/>
    <property type="project" value="UniProtKB-UniRule"/>
</dbReference>
<dbReference type="Proteomes" id="UP001370490">
    <property type="component" value="Unassembled WGS sequence"/>
</dbReference>
<dbReference type="SUPFAM" id="SSF47473">
    <property type="entry name" value="EF-hand"/>
    <property type="match status" value="1"/>
</dbReference>
<keyword evidence="3" id="KW-0106">Calcium</keyword>
<evidence type="ECO:0000259" key="4">
    <source>
        <dbReference type="PROSITE" id="PS50222"/>
    </source>
</evidence>
<organism evidence="5 6">
    <name type="scientific">Dillenia turbinata</name>
    <dbReference type="NCBI Taxonomy" id="194707"/>
    <lineage>
        <taxon>Eukaryota</taxon>
        <taxon>Viridiplantae</taxon>
        <taxon>Streptophyta</taxon>
        <taxon>Embryophyta</taxon>
        <taxon>Tracheophyta</taxon>
        <taxon>Spermatophyta</taxon>
        <taxon>Magnoliopsida</taxon>
        <taxon>eudicotyledons</taxon>
        <taxon>Gunneridae</taxon>
        <taxon>Pentapetalae</taxon>
        <taxon>Dilleniales</taxon>
        <taxon>Dilleniaceae</taxon>
        <taxon>Dillenia</taxon>
    </lineage>
</organism>
<evidence type="ECO:0000256" key="1">
    <source>
        <dbReference type="ARBA" id="ARBA00022737"/>
    </source>
</evidence>
<dbReference type="GO" id="GO:0019722">
    <property type="term" value="P:calcium-mediated signaling"/>
    <property type="evidence" value="ECO:0007669"/>
    <property type="project" value="UniProtKB-UniRule"/>
</dbReference>
<dbReference type="Gene3D" id="1.10.238.10">
    <property type="entry name" value="EF-hand"/>
    <property type="match status" value="1"/>
</dbReference>
<dbReference type="InterPro" id="IPR045198">
    <property type="entry name" value="CNBL1-10"/>
</dbReference>
<dbReference type="PROSITE" id="PS50222">
    <property type="entry name" value="EF_HAND_2"/>
    <property type="match status" value="2"/>
</dbReference>
<comment type="function">
    <text evidence="3">Acts as a calcium sensor. CBL proteins interact with CIPK serine-threonine protein kinases. Binding of a CBL protein to the regulatory NAF domain of a CIPK protein lead to the activation of the kinase in a calcium-dependent manner.</text>
</comment>
<dbReference type="GO" id="GO:0016020">
    <property type="term" value="C:membrane"/>
    <property type="evidence" value="ECO:0007669"/>
    <property type="project" value="UniProtKB-SubCell"/>
</dbReference>
<comment type="subunit">
    <text evidence="3">Homodimer. Interacts with CIPK.</text>
</comment>
<keyword evidence="3" id="KW-0479">Metal-binding</keyword>
<evidence type="ECO:0000256" key="3">
    <source>
        <dbReference type="RuleBase" id="RU369080"/>
    </source>
</evidence>